<keyword evidence="2 4" id="KW-0863">Zinc-finger</keyword>
<proteinExistence type="predicted"/>
<dbReference type="PROSITE" id="PS01357">
    <property type="entry name" value="ZF_ZZ_1"/>
    <property type="match status" value="1"/>
</dbReference>
<reference evidence="7" key="1">
    <citation type="submission" date="2015-04" db="EMBL/GenBank/DDBJ databases">
        <title>The genome sequence of the plant pathogenic Rhizarian Plasmodiophora brassicae reveals insights in its biotrophic life cycle and the origin of chitin synthesis.</title>
        <authorList>
            <person name="Schwelm A."/>
            <person name="Fogelqvist J."/>
            <person name="Knaust A."/>
            <person name="Julke S."/>
            <person name="Lilja T."/>
            <person name="Dhandapani V."/>
            <person name="Bonilla-Rosso G."/>
            <person name="Karlsson M."/>
            <person name="Shevchenko A."/>
            <person name="Choi S.R."/>
            <person name="Kim H.G."/>
            <person name="Park J.Y."/>
            <person name="Lim Y.P."/>
            <person name="Ludwig-Muller J."/>
            <person name="Dixelius C."/>
        </authorList>
    </citation>
    <scope>NUCLEOTIDE SEQUENCE</scope>
    <source>
        <tissue evidence="7">Potato root galls</tissue>
    </source>
</reference>
<feature type="domain" description="ZZ-type" evidence="6">
    <location>
        <begin position="811"/>
        <end position="870"/>
    </location>
</feature>
<dbReference type="InterPro" id="IPR000433">
    <property type="entry name" value="Znf_ZZ"/>
</dbReference>
<keyword evidence="3" id="KW-0862">Zinc</keyword>
<feature type="compositionally biased region" description="Polar residues" evidence="5">
    <location>
        <begin position="868"/>
        <end position="878"/>
    </location>
</feature>
<feature type="compositionally biased region" description="Basic residues" evidence="5">
    <location>
        <begin position="887"/>
        <end position="896"/>
    </location>
</feature>
<evidence type="ECO:0000256" key="4">
    <source>
        <dbReference type="PROSITE-ProRule" id="PRU00228"/>
    </source>
</evidence>
<evidence type="ECO:0000256" key="2">
    <source>
        <dbReference type="ARBA" id="ARBA00022771"/>
    </source>
</evidence>
<sequence length="896" mass="98220">MVNVYRNWRNDLASNVRLCSSSCMPFHVLGISVQNLMVLLHGPRDAHILKLDATGKRIGRIRLDLLLDDTRNAVRIVSGQWLTGTSRIMVATNICIMMFDIDDDNPLPVLEPSFLVAGDWDNYICDATIYQNRYLFAITTNGSVFVENLDSVTGQLSKQVVIPGFDYGETSSGSGVSIFASATSRRLICCWSGCGTRIFSVDDDVVLSACNPPLLVNTPSSAVTNDLRCWTDVIGSHDLIASIAPDSHRLVLFQVSDESPDVWCRTWSLPERGRQWCGLVDFSSDLRTPALLIQMENGSFHVLSEDLNVIQPQLVSVPSFQSFLDAPDPSSSRATGSGGGESAAWSYRDPTIFDRSKCVATVTVRGTSASKDFIRDVAKSAGSNGDSSSINKTDELAIMIEPEVPPGHCIVAVRALVDRSSSLQNLTITLPALRRVCHISVTPSSPKRGFDIPLCRFESAQLASVRDCVEVVCHSEPDSLCALLAIEVYAMPRSEFHSSTSASTVTNIRQNWPWPLPSQPESTPDFSNETLLGSALRLCLRICHITNGHWVVLQRILLRVLSVVGKPCFERLETLFHLLLMEVIPHYTFPEFENMASCANFCGRPGLRMFISFSHLHAQVCRTKVPSYQAGKLLIAVIDDGLNAIGKVHAHRFGAFLRSCPTFMTNLCEIASKLILTGENCHVFHSVSLLSSFFEFICESIIALAHGDHSQDVRDSFLQAPLEFVVACLACPYHTVRKAALERSVASFASLSQQFALRAATLPLEPVPAVKPVVEPAVSVSSDNDTSAPEHQQQRVTTILNSVNRSLTAQGTRYRCDLCDICPIIGPRYHCAHPDCVDFDLCVSCFGAGDFIGSTHLSSHEVVLLNDAQSSRSQQPGSHSAGPNVRLGRRRNAQHS</sequence>
<dbReference type="GO" id="GO:0008270">
    <property type="term" value="F:zinc ion binding"/>
    <property type="evidence" value="ECO:0007669"/>
    <property type="project" value="UniProtKB-KW"/>
</dbReference>
<dbReference type="CDD" id="cd02249">
    <property type="entry name" value="ZZ"/>
    <property type="match status" value="1"/>
</dbReference>
<organism evidence="7">
    <name type="scientific">Spongospora subterranea</name>
    <dbReference type="NCBI Taxonomy" id="70186"/>
    <lineage>
        <taxon>Eukaryota</taxon>
        <taxon>Sar</taxon>
        <taxon>Rhizaria</taxon>
        <taxon>Endomyxa</taxon>
        <taxon>Phytomyxea</taxon>
        <taxon>Plasmodiophorida</taxon>
        <taxon>Plasmodiophoridae</taxon>
        <taxon>Spongospora</taxon>
    </lineage>
</organism>
<evidence type="ECO:0000256" key="1">
    <source>
        <dbReference type="ARBA" id="ARBA00022723"/>
    </source>
</evidence>
<evidence type="ECO:0000256" key="3">
    <source>
        <dbReference type="ARBA" id="ARBA00022833"/>
    </source>
</evidence>
<evidence type="ECO:0000259" key="6">
    <source>
        <dbReference type="PROSITE" id="PS50135"/>
    </source>
</evidence>
<dbReference type="SUPFAM" id="SSF57850">
    <property type="entry name" value="RING/U-box"/>
    <property type="match status" value="1"/>
</dbReference>
<dbReference type="InterPro" id="IPR043145">
    <property type="entry name" value="Znf_ZZ_sf"/>
</dbReference>
<evidence type="ECO:0000256" key="5">
    <source>
        <dbReference type="SAM" id="MobiDB-lite"/>
    </source>
</evidence>
<dbReference type="PROSITE" id="PS50135">
    <property type="entry name" value="ZF_ZZ_2"/>
    <property type="match status" value="1"/>
</dbReference>
<dbReference type="AlphaFoldDB" id="A0A0H5R4U7"/>
<keyword evidence="1" id="KW-0479">Metal-binding</keyword>
<evidence type="ECO:0000313" key="7">
    <source>
        <dbReference type="EMBL" id="CRZ03124.1"/>
    </source>
</evidence>
<name>A0A0H5R4U7_9EUKA</name>
<dbReference type="Gene3D" id="3.30.60.90">
    <property type="match status" value="1"/>
</dbReference>
<accession>A0A0H5R4U7</accession>
<protein>
    <recommendedName>
        <fullName evidence="6">ZZ-type domain-containing protein</fullName>
    </recommendedName>
</protein>
<dbReference type="Pfam" id="PF00569">
    <property type="entry name" value="ZZ"/>
    <property type="match status" value="1"/>
</dbReference>
<feature type="region of interest" description="Disordered" evidence="5">
    <location>
        <begin position="868"/>
        <end position="896"/>
    </location>
</feature>
<dbReference type="EMBL" id="HACM01002682">
    <property type="protein sequence ID" value="CRZ03124.1"/>
    <property type="molecule type" value="Transcribed_RNA"/>
</dbReference>
<dbReference type="SMART" id="SM00291">
    <property type="entry name" value="ZnF_ZZ"/>
    <property type="match status" value="1"/>
</dbReference>